<keyword evidence="18" id="KW-0479">Metal-binding</keyword>
<dbReference type="Gene3D" id="1.10.287.3610">
    <property type="match status" value="1"/>
</dbReference>
<dbReference type="InterPro" id="IPR036945">
    <property type="entry name" value="DAGK_sf"/>
</dbReference>
<keyword evidence="3" id="KW-1003">Cell membrane</keyword>
<feature type="binding site" evidence="18">
    <location>
        <position position="72"/>
    </location>
    <ligand>
        <name>a divalent metal cation</name>
        <dbReference type="ChEBI" id="CHEBI:60240"/>
    </ligand>
</feature>
<evidence type="ECO:0000256" key="19">
    <source>
        <dbReference type="SAM" id="Phobius"/>
    </source>
</evidence>
<evidence type="ECO:0000256" key="14">
    <source>
        <dbReference type="ARBA" id="ARBA00023264"/>
    </source>
</evidence>
<keyword evidence="9 17" id="KW-0067">ATP-binding</keyword>
<evidence type="ECO:0000256" key="18">
    <source>
        <dbReference type="PIRSR" id="PIRSR600829-4"/>
    </source>
</evidence>
<gene>
    <name evidence="20" type="ORF">CDQ84_14305</name>
</gene>
<evidence type="ECO:0000256" key="1">
    <source>
        <dbReference type="ARBA" id="ARBA00004651"/>
    </source>
</evidence>
<evidence type="ECO:0000256" key="17">
    <source>
        <dbReference type="PIRSR" id="PIRSR600829-3"/>
    </source>
</evidence>
<dbReference type="AlphaFoldDB" id="A0A2K2F2C7"/>
<name>A0A2K2F2C7_9CLOT</name>
<dbReference type="KEGG" id="cthd:CDO33_08045"/>
<dbReference type="CDD" id="cd14265">
    <property type="entry name" value="UDPK_IM_like"/>
    <property type="match status" value="1"/>
</dbReference>
<keyword evidence="14" id="KW-1208">Phospholipid metabolism</keyword>
<keyword evidence="7 17" id="KW-0547">Nucleotide-binding</keyword>
<evidence type="ECO:0000313" key="20">
    <source>
        <dbReference type="EMBL" id="PNT96884.1"/>
    </source>
</evidence>
<keyword evidence="18" id="KW-0460">Magnesium</keyword>
<dbReference type="RefSeq" id="WP_103082416.1">
    <property type="nucleotide sequence ID" value="NZ_CP021850.1"/>
</dbReference>
<feature type="binding site" evidence="17">
    <location>
        <position position="24"/>
    </location>
    <ligand>
        <name>ATP</name>
        <dbReference type="ChEBI" id="CHEBI:30616"/>
    </ligand>
</feature>
<feature type="binding site" evidence="16">
    <location>
        <position position="5"/>
    </location>
    <ligand>
        <name>substrate</name>
    </ligand>
</feature>
<dbReference type="InterPro" id="IPR000829">
    <property type="entry name" value="DAGK"/>
</dbReference>
<keyword evidence="5" id="KW-0808">Transferase</keyword>
<dbReference type="Pfam" id="PF01219">
    <property type="entry name" value="DAGK_prokar"/>
    <property type="match status" value="1"/>
</dbReference>
<keyword evidence="8 20" id="KW-0418">Kinase</keyword>
<feature type="binding site" evidence="17">
    <location>
        <position position="72"/>
    </location>
    <ligand>
        <name>ATP</name>
        <dbReference type="ChEBI" id="CHEBI:30616"/>
    </ligand>
</feature>
<dbReference type="PANTHER" id="PTHR34299:SF1">
    <property type="entry name" value="DIACYLGLYCEROL KINASE"/>
    <property type="match status" value="1"/>
</dbReference>
<reference evidence="20 21" key="1">
    <citation type="submission" date="2017-06" db="EMBL/GenBank/DDBJ databases">
        <title>Investigating the central metabolism of Clostridium thermosuccinogenes.</title>
        <authorList>
            <person name="Koendjbiharie J.G."/>
            <person name="van Kranenburg R."/>
        </authorList>
    </citation>
    <scope>NUCLEOTIDE SEQUENCE [LARGE SCALE GENOMIC DNA]</scope>
    <source>
        <strain evidence="20 21">DSM 5806</strain>
    </source>
</reference>
<accession>A0A2K2F2C7</accession>
<keyword evidence="11" id="KW-0443">Lipid metabolism</keyword>
<comment type="subcellular location">
    <subcellularLocation>
        <location evidence="1">Cell membrane</location>
        <topology evidence="1">Multi-pass membrane protein</topology>
    </subcellularLocation>
</comment>
<evidence type="ECO:0000256" key="12">
    <source>
        <dbReference type="ARBA" id="ARBA00023136"/>
    </source>
</evidence>
<evidence type="ECO:0000256" key="2">
    <source>
        <dbReference type="ARBA" id="ARBA00005967"/>
    </source>
</evidence>
<proteinExistence type="inferred from homology"/>
<dbReference type="EMBL" id="NIOJ01000043">
    <property type="protein sequence ID" value="PNT96884.1"/>
    <property type="molecule type" value="Genomic_DNA"/>
</dbReference>
<evidence type="ECO:0000256" key="3">
    <source>
        <dbReference type="ARBA" id="ARBA00022475"/>
    </source>
</evidence>
<evidence type="ECO:0000313" key="21">
    <source>
        <dbReference type="Proteomes" id="UP000236151"/>
    </source>
</evidence>
<dbReference type="InterPro" id="IPR033717">
    <property type="entry name" value="UDPK"/>
</dbReference>
<feature type="binding site" evidence="17">
    <location>
        <position position="5"/>
    </location>
    <ligand>
        <name>ATP</name>
        <dbReference type="ChEBI" id="CHEBI:30616"/>
    </ligand>
</feature>
<evidence type="ECO:0000256" key="7">
    <source>
        <dbReference type="ARBA" id="ARBA00022741"/>
    </source>
</evidence>
<protein>
    <submittedName>
        <fullName evidence="20">Diacylglycerol kinase</fullName>
    </submittedName>
</protein>
<dbReference type="GO" id="GO:0046872">
    <property type="term" value="F:metal ion binding"/>
    <property type="evidence" value="ECO:0007669"/>
    <property type="project" value="UniProtKB-KW"/>
</dbReference>
<keyword evidence="21" id="KW-1185">Reference proteome</keyword>
<dbReference type="PANTHER" id="PTHR34299">
    <property type="entry name" value="DIACYLGLYCEROL KINASE"/>
    <property type="match status" value="1"/>
</dbReference>
<evidence type="ECO:0000256" key="6">
    <source>
        <dbReference type="ARBA" id="ARBA00022692"/>
    </source>
</evidence>
<keyword evidence="13" id="KW-0594">Phospholipid biosynthesis</keyword>
<organism evidence="20 21">
    <name type="scientific">Clostridium thermosuccinogenes</name>
    <dbReference type="NCBI Taxonomy" id="84032"/>
    <lineage>
        <taxon>Bacteria</taxon>
        <taxon>Bacillati</taxon>
        <taxon>Bacillota</taxon>
        <taxon>Clostridia</taxon>
        <taxon>Eubacteriales</taxon>
        <taxon>Clostridiaceae</taxon>
        <taxon>Clostridium</taxon>
    </lineage>
</organism>
<comment type="cofactor">
    <cofactor evidence="18">
        <name>Mg(2+)</name>
        <dbReference type="ChEBI" id="CHEBI:18420"/>
    </cofactor>
    <text evidence="18">Mn(2+), Zn(2+), Cd(2+) and Co(2+) support activity to lesser extents.</text>
</comment>
<sequence length="130" mass="14514">MKNKRIADSFKNAINGIVYAVRNERNLKIHMTAGICVMLLGLYYRIEKTEFLILCITVALVIVCELLNTGIEALVDIIVDVYHPKAKIIKDVAAGAVLLSAVMSLVVGYVIFFNRVIEDVKALIERVILH</sequence>
<comment type="similarity">
    <text evidence="2">Belongs to the bacterial diacylglycerol kinase family.</text>
</comment>
<evidence type="ECO:0000256" key="16">
    <source>
        <dbReference type="PIRSR" id="PIRSR600829-2"/>
    </source>
</evidence>
<feature type="binding site" evidence="16">
    <location>
        <position position="65"/>
    </location>
    <ligand>
        <name>substrate</name>
    </ligand>
</feature>
<dbReference type="GO" id="GO:0005886">
    <property type="term" value="C:plasma membrane"/>
    <property type="evidence" value="ECO:0007669"/>
    <property type="project" value="UniProtKB-SubCell"/>
</dbReference>
<keyword evidence="10 19" id="KW-1133">Transmembrane helix</keyword>
<dbReference type="GO" id="GO:0005524">
    <property type="term" value="F:ATP binding"/>
    <property type="evidence" value="ECO:0007669"/>
    <property type="project" value="UniProtKB-KW"/>
</dbReference>
<dbReference type="GO" id="GO:0016301">
    <property type="term" value="F:kinase activity"/>
    <property type="evidence" value="ECO:0007669"/>
    <property type="project" value="UniProtKB-KW"/>
</dbReference>
<feature type="transmembrane region" description="Helical" evidence="19">
    <location>
        <begin position="51"/>
        <end position="71"/>
    </location>
</feature>
<keyword evidence="4" id="KW-0444">Lipid biosynthesis</keyword>
<dbReference type="Proteomes" id="UP000236151">
    <property type="component" value="Unassembled WGS sequence"/>
</dbReference>
<evidence type="ECO:0000256" key="5">
    <source>
        <dbReference type="ARBA" id="ARBA00022679"/>
    </source>
</evidence>
<comment type="caution">
    <text evidence="20">The sequence shown here is derived from an EMBL/GenBank/DDBJ whole genome shotgun (WGS) entry which is preliminary data.</text>
</comment>
<evidence type="ECO:0000256" key="4">
    <source>
        <dbReference type="ARBA" id="ARBA00022516"/>
    </source>
</evidence>
<evidence type="ECO:0000256" key="8">
    <source>
        <dbReference type="ARBA" id="ARBA00022777"/>
    </source>
</evidence>
<evidence type="ECO:0000256" key="11">
    <source>
        <dbReference type="ARBA" id="ARBA00023098"/>
    </source>
</evidence>
<keyword evidence="6 19" id="KW-0812">Transmembrane</keyword>
<evidence type="ECO:0000256" key="15">
    <source>
        <dbReference type="PIRSR" id="PIRSR600829-1"/>
    </source>
</evidence>
<feature type="binding site" evidence="18">
    <location>
        <position position="24"/>
    </location>
    <ligand>
        <name>a divalent metal cation</name>
        <dbReference type="ChEBI" id="CHEBI:60240"/>
    </ligand>
</feature>
<evidence type="ECO:0000256" key="10">
    <source>
        <dbReference type="ARBA" id="ARBA00022989"/>
    </source>
</evidence>
<evidence type="ECO:0000256" key="9">
    <source>
        <dbReference type="ARBA" id="ARBA00022840"/>
    </source>
</evidence>
<feature type="binding site" evidence="17">
    <location>
        <begin position="90"/>
        <end position="91"/>
    </location>
    <ligand>
        <name>ATP</name>
        <dbReference type="ChEBI" id="CHEBI:30616"/>
    </ligand>
</feature>
<dbReference type="OrthoDB" id="9789934at2"/>
<dbReference type="GO" id="GO:0008654">
    <property type="term" value="P:phospholipid biosynthetic process"/>
    <property type="evidence" value="ECO:0007669"/>
    <property type="project" value="UniProtKB-KW"/>
</dbReference>
<keyword evidence="12 19" id="KW-0472">Membrane</keyword>
<feature type="transmembrane region" description="Helical" evidence="19">
    <location>
        <begin position="92"/>
        <end position="112"/>
    </location>
</feature>
<feature type="active site" description="Proton acceptor" evidence="15">
    <location>
        <position position="65"/>
    </location>
</feature>
<evidence type="ECO:0000256" key="13">
    <source>
        <dbReference type="ARBA" id="ARBA00023209"/>
    </source>
</evidence>